<dbReference type="GO" id="GO:0008982">
    <property type="term" value="F:protein-N(PI)-phosphohistidine-sugar phosphotransferase activity"/>
    <property type="evidence" value="ECO:0007669"/>
    <property type="project" value="InterPro"/>
</dbReference>
<reference evidence="3 4" key="1">
    <citation type="submission" date="2018-11" db="EMBL/GenBank/DDBJ databases">
        <title>Draft genome sequences of potential pathogenic Clostridium perfringens from environmental surface water in the North West Province, South Africa.</title>
        <authorList>
            <person name="Fourie J.C.J."/>
            <person name="Sanko T.J."/>
            <person name="Bezuidenhout C."/>
            <person name="Mienie C."/>
            <person name="Adeleke R."/>
        </authorList>
    </citation>
    <scope>NUCLEOTIDE SEQUENCE [LARGE SCALE GENOMIC DNA]</scope>
    <source>
        <strain evidence="3 4">SC4-C13</strain>
    </source>
</reference>
<dbReference type="RefSeq" id="WP_124229406.1">
    <property type="nucleotide sequence ID" value="NZ_CATNZC010000002.1"/>
</dbReference>
<dbReference type="EMBL" id="RQNR01000026">
    <property type="protein sequence ID" value="RQN22584.1"/>
    <property type="molecule type" value="Genomic_DNA"/>
</dbReference>
<dbReference type="Proteomes" id="UP000273641">
    <property type="component" value="Unassembled WGS sequence"/>
</dbReference>
<sequence>MKKIIVACGAGIATSTIAIQKIKSQLESRGLLDKVQFTQCTIAELPMKASGHDLIVTTASVSQDFNIPVISGIPFIAGMGIDSVMNDIISKLGL</sequence>
<gene>
    <name evidence="3" type="ORF">EHZ11_15460</name>
</gene>
<name>A0AAE8K638_CLOPF</name>
<dbReference type="AlphaFoldDB" id="A0AAE8K638"/>
<protein>
    <submittedName>
        <fullName evidence="3">PTS galactitol transporter subunit IIB</fullName>
    </submittedName>
</protein>
<dbReference type="Pfam" id="PF02302">
    <property type="entry name" value="PTS_IIB"/>
    <property type="match status" value="1"/>
</dbReference>
<dbReference type="CDD" id="cd05566">
    <property type="entry name" value="PTS_IIB_galactitol"/>
    <property type="match status" value="1"/>
</dbReference>
<dbReference type="InterPro" id="IPR003501">
    <property type="entry name" value="PTS_EIIB_2/3"/>
</dbReference>
<dbReference type="PROSITE" id="PS51099">
    <property type="entry name" value="PTS_EIIB_TYPE_2"/>
    <property type="match status" value="1"/>
</dbReference>
<dbReference type="Gene3D" id="3.40.50.2300">
    <property type="match status" value="1"/>
</dbReference>
<proteinExistence type="predicted"/>
<dbReference type="InterPro" id="IPR013011">
    <property type="entry name" value="PTS_EIIB_2"/>
</dbReference>
<evidence type="ECO:0000313" key="3">
    <source>
        <dbReference type="EMBL" id="RQN22584.1"/>
    </source>
</evidence>
<keyword evidence="1" id="KW-0808">Transferase</keyword>
<evidence type="ECO:0000259" key="2">
    <source>
        <dbReference type="PROSITE" id="PS51099"/>
    </source>
</evidence>
<dbReference type="InterPro" id="IPR036095">
    <property type="entry name" value="PTS_EIIB-like_sf"/>
</dbReference>
<evidence type="ECO:0000256" key="1">
    <source>
        <dbReference type="ARBA" id="ARBA00022679"/>
    </source>
</evidence>
<comment type="caution">
    <text evidence="3">The sequence shown here is derived from an EMBL/GenBank/DDBJ whole genome shotgun (WGS) entry which is preliminary data.</text>
</comment>
<feature type="domain" description="PTS EIIB type-2" evidence="2">
    <location>
        <begin position="2"/>
        <end position="94"/>
    </location>
</feature>
<dbReference type="GO" id="GO:0009401">
    <property type="term" value="P:phosphoenolpyruvate-dependent sugar phosphotransferase system"/>
    <property type="evidence" value="ECO:0007669"/>
    <property type="project" value="InterPro"/>
</dbReference>
<organism evidence="3 4">
    <name type="scientific">Clostridium perfringens</name>
    <dbReference type="NCBI Taxonomy" id="1502"/>
    <lineage>
        <taxon>Bacteria</taxon>
        <taxon>Bacillati</taxon>
        <taxon>Bacillota</taxon>
        <taxon>Clostridia</taxon>
        <taxon>Eubacteriales</taxon>
        <taxon>Clostridiaceae</taxon>
        <taxon>Clostridium</taxon>
    </lineage>
</organism>
<dbReference type="SUPFAM" id="SSF52794">
    <property type="entry name" value="PTS system IIB component-like"/>
    <property type="match status" value="1"/>
</dbReference>
<evidence type="ECO:0000313" key="4">
    <source>
        <dbReference type="Proteomes" id="UP000273641"/>
    </source>
</evidence>
<accession>A0AAE8K638</accession>